<accession>A0AAN8YUD1</accession>
<evidence type="ECO:0000256" key="1">
    <source>
        <dbReference type="ARBA" id="ARBA00007626"/>
    </source>
</evidence>
<evidence type="ECO:0000256" key="2">
    <source>
        <dbReference type="ARBA" id="ARBA00022737"/>
    </source>
</evidence>
<dbReference type="Proteomes" id="UP001370490">
    <property type="component" value="Unassembled WGS sequence"/>
</dbReference>
<organism evidence="5 6">
    <name type="scientific">Dillenia turbinata</name>
    <dbReference type="NCBI Taxonomy" id="194707"/>
    <lineage>
        <taxon>Eukaryota</taxon>
        <taxon>Viridiplantae</taxon>
        <taxon>Streptophyta</taxon>
        <taxon>Embryophyta</taxon>
        <taxon>Tracheophyta</taxon>
        <taxon>Spermatophyta</taxon>
        <taxon>Magnoliopsida</taxon>
        <taxon>eudicotyledons</taxon>
        <taxon>Gunneridae</taxon>
        <taxon>Pentapetalae</taxon>
        <taxon>Dilleniales</taxon>
        <taxon>Dilleniaceae</taxon>
        <taxon>Dillenia</taxon>
    </lineage>
</organism>
<protein>
    <submittedName>
        <fullName evidence="5">Pentatricopeptide repeat</fullName>
    </submittedName>
</protein>
<keyword evidence="4" id="KW-0472">Membrane</keyword>
<evidence type="ECO:0000313" key="5">
    <source>
        <dbReference type="EMBL" id="KAK6912855.1"/>
    </source>
</evidence>
<proteinExistence type="inferred from homology"/>
<dbReference type="EMBL" id="JBAMMX010000027">
    <property type="protein sequence ID" value="KAK6912855.1"/>
    <property type="molecule type" value="Genomic_DNA"/>
</dbReference>
<feature type="transmembrane region" description="Helical" evidence="4">
    <location>
        <begin position="163"/>
        <end position="183"/>
    </location>
</feature>
<evidence type="ECO:0000313" key="6">
    <source>
        <dbReference type="Proteomes" id="UP001370490"/>
    </source>
</evidence>
<evidence type="ECO:0000256" key="3">
    <source>
        <dbReference type="PROSITE-ProRule" id="PRU00708"/>
    </source>
</evidence>
<dbReference type="PANTHER" id="PTHR46128">
    <property type="entry name" value="MITOCHONDRIAL GROUP I INTRON SPLICING FACTOR CCM1"/>
    <property type="match status" value="1"/>
</dbReference>
<reference evidence="5 6" key="1">
    <citation type="submission" date="2023-12" db="EMBL/GenBank/DDBJ databases">
        <title>A high-quality genome assembly for Dillenia turbinata (Dilleniales).</title>
        <authorList>
            <person name="Chanderbali A."/>
        </authorList>
    </citation>
    <scope>NUCLEOTIDE SEQUENCE [LARGE SCALE GENOMIC DNA]</scope>
    <source>
        <strain evidence="5">LSX21</strain>
        <tissue evidence="5">Leaf</tissue>
    </source>
</reference>
<comment type="caution">
    <text evidence="5">The sequence shown here is derived from an EMBL/GenBank/DDBJ whole genome shotgun (WGS) entry which is preliminary data.</text>
</comment>
<dbReference type="AlphaFoldDB" id="A0AAN8YUD1"/>
<dbReference type="PANTHER" id="PTHR46128:SF211">
    <property type="entry name" value="PENTACOTRIPEPTIDE-REPEAT REGION OF PRORP DOMAIN-CONTAINING PROTEIN"/>
    <property type="match status" value="1"/>
</dbReference>
<keyword evidence="4" id="KW-1133">Transmembrane helix</keyword>
<gene>
    <name evidence="5" type="ORF">RJ641_022456</name>
</gene>
<dbReference type="NCBIfam" id="TIGR00756">
    <property type="entry name" value="PPR"/>
    <property type="match status" value="2"/>
</dbReference>
<feature type="transmembrane region" description="Helical" evidence="4">
    <location>
        <begin position="189"/>
        <end position="206"/>
    </location>
</feature>
<sequence length="214" mass="23854">MKQSKKYLPDTLTYTTPIDGCCKGAEMDMAMKYVDEAKRIMTKMRSDEAFKHLRDMVGRGMKMDVKSSGVVLNDALVEELVDLGYLDKAIHILKQMHQMGCSPNFLSHSTVILGISRARGGMQKVEELVPDLRQNEHELDASMYSCLSKGYCEDCNVQKTIQVFLGSMYAGSVISIGTFAILLRLMCKLEGLALVAASLLFLSCPVERDMMMAE</sequence>
<name>A0AAN8YUD1_9MAGN</name>
<dbReference type="InterPro" id="IPR050872">
    <property type="entry name" value="PPR_P_subfamily"/>
</dbReference>
<dbReference type="Gene3D" id="1.25.40.10">
    <property type="entry name" value="Tetratricopeptide repeat domain"/>
    <property type="match status" value="1"/>
</dbReference>
<keyword evidence="2" id="KW-0677">Repeat</keyword>
<keyword evidence="6" id="KW-1185">Reference proteome</keyword>
<keyword evidence="4" id="KW-0812">Transmembrane</keyword>
<dbReference type="PROSITE" id="PS51375">
    <property type="entry name" value="PPR"/>
    <property type="match status" value="1"/>
</dbReference>
<dbReference type="InterPro" id="IPR002885">
    <property type="entry name" value="PPR_rpt"/>
</dbReference>
<evidence type="ECO:0000256" key="4">
    <source>
        <dbReference type="SAM" id="Phobius"/>
    </source>
</evidence>
<comment type="similarity">
    <text evidence="1">Belongs to the PPR family. P subfamily.</text>
</comment>
<feature type="repeat" description="PPR" evidence="3">
    <location>
        <begin position="69"/>
        <end position="103"/>
    </location>
</feature>
<dbReference type="InterPro" id="IPR011990">
    <property type="entry name" value="TPR-like_helical_dom_sf"/>
</dbReference>
<dbReference type="Pfam" id="PF01535">
    <property type="entry name" value="PPR"/>
    <property type="match status" value="2"/>
</dbReference>